<organism evidence="1 2">
    <name type="scientific">Legionella geestiana</name>
    <dbReference type="NCBI Taxonomy" id="45065"/>
    <lineage>
        <taxon>Bacteria</taxon>
        <taxon>Pseudomonadati</taxon>
        <taxon>Pseudomonadota</taxon>
        <taxon>Gammaproteobacteria</taxon>
        <taxon>Legionellales</taxon>
        <taxon>Legionellaceae</taxon>
        <taxon>Legionella</taxon>
    </lineage>
</organism>
<accession>A0A0W0U3G5</accession>
<proteinExistence type="predicted"/>
<dbReference type="STRING" id="45065.Lgee_0718"/>
<name>A0A0W0U3G5_9GAMM</name>
<keyword evidence="2" id="KW-1185">Reference proteome</keyword>
<gene>
    <name evidence="1" type="ORF">Lgee_0718</name>
</gene>
<protein>
    <submittedName>
        <fullName evidence="1">Uncharacterized protein</fullName>
    </submittedName>
</protein>
<comment type="caution">
    <text evidence="1">The sequence shown here is derived from an EMBL/GenBank/DDBJ whole genome shotgun (WGS) entry which is preliminary data.</text>
</comment>
<dbReference type="PATRIC" id="fig|45065.4.peg.763"/>
<reference evidence="1 2" key="1">
    <citation type="submission" date="2015-11" db="EMBL/GenBank/DDBJ databases">
        <title>Genomic analysis of 38 Legionella species identifies large and diverse effector repertoires.</title>
        <authorList>
            <person name="Burstein D."/>
            <person name="Amaro F."/>
            <person name="Zusman T."/>
            <person name="Lifshitz Z."/>
            <person name="Cohen O."/>
            <person name="Gilbert J.A."/>
            <person name="Pupko T."/>
            <person name="Shuman H.A."/>
            <person name="Segal G."/>
        </authorList>
    </citation>
    <scope>NUCLEOTIDE SEQUENCE [LARGE SCALE GENOMIC DNA]</scope>
    <source>
        <strain evidence="1 2">ATCC 49504</strain>
    </source>
</reference>
<dbReference type="OrthoDB" id="5650722at2"/>
<evidence type="ECO:0000313" key="2">
    <source>
        <dbReference type="Proteomes" id="UP000054785"/>
    </source>
</evidence>
<sequence length="358" mass="40851">MTIKPTCVQSATAVFLSLLIIFAAPVLGAEPNPKDAIDHHWLPNLTGLPDEEQVESLTQRFEEAMALEQDKRCNAIDYNLRTVVFQNYLIYQSLANAQGFYFTEKTALRYAHILAMIVKESSGDSTNITDFKGRSISTSEADTNLQRWNDLLKLSIQRKIQLNTQTNFGLTQLSADRLFVAFKLAHTNKHGKDFLMGKEGVKSANAITLNTAIAIRRLIWFYQDFAQGRLTQNDSRIHYKDIYKPEYNERYQTGLRRALLYCGTRYLFGAENQADWLNQYTNFEKAMASIAYCKLGNAESGYGRTKIDEKCFAEWVTLCPALNVNIALLTPLSYFQTRGEKPVCLDTFKRLINKKPEQ</sequence>
<dbReference type="Proteomes" id="UP000054785">
    <property type="component" value="Unassembled WGS sequence"/>
</dbReference>
<dbReference type="AlphaFoldDB" id="A0A0W0U3G5"/>
<dbReference type="EMBL" id="LNYC01000020">
    <property type="protein sequence ID" value="KTD02389.1"/>
    <property type="molecule type" value="Genomic_DNA"/>
</dbReference>
<dbReference type="RefSeq" id="WP_028385859.1">
    <property type="nucleotide sequence ID" value="NZ_CAAAHN010000009.1"/>
</dbReference>
<evidence type="ECO:0000313" key="1">
    <source>
        <dbReference type="EMBL" id="KTD02389.1"/>
    </source>
</evidence>